<keyword evidence="2" id="KW-1185">Reference proteome</keyword>
<dbReference type="Proteomes" id="UP000095713">
    <property type="component" value="Unassembled WGS sequence"/>
</dbReference>
<dbReference type="STRING" id="1849968.A8C32_14825"/>
<name>A0A1E5T8Q8_9FLAO</name>
<evidence type="ECO:0000313" key="1">
    <source>
        <dbReference type="EMBL" id="OEK07763.1"/>
    </source>
</evidence>
<dbReference type="EMBL" id="MDJD01000043">
    <property type="protein sequence ID" value="OEK07763.1"/>
    <property type="molecule type" value="Genomic_DNA"/>
</dbReference>
<sequence>MLSKSFYIILILFIGKNVFSQRRYNHFSVEISYGFNIPAIPRNNILIPDYILPNHLDIGIRYMFDEYFGLKAHYANDRFRNKSDKKIGNGYHRLGFEAVYNLSNRLNLFNNNFNLLFHAGIGITHAYPETIKRFENGGKFTFDLTPYGTKRYERIGNIILGLKPMFRYSNDLAITLDAVYVLNSQQQYAYNGELLYKNRKKIQGGFINFTVGIHFYLGRERRHADWYNNGRKY</sequence>
<gene>
    <name evidence="1" type="ORF">A8C32_14825</name>
</gene>
<dbReference type="AlphaFoldDB" id="A0A1E5T8Q8"/>
<dbReference type="OrthoDB" id="1339830at2"/>
<organism evidence="1 2">
    <name type="scientific">Flavivirga aquatica</name>
    <dbReference type="NCBI Taxonomy" id="1849968"/>
    <lineage>
        <taxon>Bacteria</taxon>
        <taxon>Pseudomonadati</taxon>
        <taxon>Bacteroidota</taxon>
        <taxon>Flavobacteriia</taxon>
        <taxon>Flavobacteriales</taxon>
        <taxon>Flavobacteriaceae</taxon>
        <taxon>Flavivirga</taxon>
    </lineage>
</organism>
<proteinExistence type="predicted"/>
<evidence type="ECO:0008006" key="3">
    <source>
        <dbReference type="Google" id="ProtNLM"/>
    </source>
</evidence>
<protein>
    <recommendedName>
        <fullName evidence="3">Outer membrane protein beta-barrel domain-containing protein</fullName>
    </recommendedName>
</protein>
<reference evidence="1 2" key="1">
    <citation type="submission" date="2016-05" db="EMBL/GenBank/DDBJ databases">
        <title>Draft Genome Sequence of Algibacter sp. Strain SK-16 Isolated from the Surface Water of Aburatsubo Inlet.</title>
        <authorList>
            <person name="Wong S.-K."/>
            <person name="Yoshizawa S."/>
            <person name="Nakajima Y."/>
            <person name="Ogura Y."/>
            <person name="Tetsuya H."/>
            <person name="Hamasaki K."/>
        </authorList>
    </citation>
    <scope>NUCLEOTIDE SEQUENCE [LARGE SCALE GENOMIC DNA]</scope>
    <source>
        <strain evidence="1 2">SK-16</strain>
    </source>
</reference>
<comment type="caution">
    <text evidence="1">The sequence shown here is derived from an EMBL/GenBank/DDBJ whole genome shotgun (WGS) entry which is preliminary data.</text>
</comment>
<accession>A0A1E5T8Q8</accession>
<evidence type="ECO:0000313" key="2">
    <source>
        <dbReference type="Proteomes" id="UP000095713"/>
    </source>
</evidence>